<comment type="pathway">
    <text evidence="13">Phospholipid metabolism.</text>
</comment>
<comment type="pathway">
    <text evidence="2">Lipid metabolism.</text>
</comment>
<keyword evidence="4" id="KW-0444">Lipid biosynthesis</keyword>
<evidence type="ECO:0000256" key="6">
    <source>
        <dbReference type="ARBA" id="ARBA00022692"/>
    </source>
</evidence>
<accession>A0A3S5AYR4</accession>
<sequence length="160" mass="18250">MLRRFLLPLFIIFARAVFFFSSFHWVKFEGKRSPRCDAPILVVAPHSSFLDSLIVVLLGMNSVVGKLETAESITGCLVKMTQPILVSREDPKSRQNTIFEINRRCKSSDGWPQLVIFPEGTCTNRSCLIRFKTGAFIPGVPVQPAVLRWPNVIEIFYLYR</sequence>
<dbReference type="GO" id="GO:0005783">
    <property type="term" value="C:endoplasmic reticulum"/>
    <property type="evidence" value="ECO:0007669"/>
    <property type="project" value="TreeGrafter"/>
</dbReference>
<dbReference type="GO" id="GO:0042171">
    <property type="term" value="F:lysophosphatidic acid acyltransferase activity"/>
    <property type="evidence" value="ECO:0007669"/>
    <property type="project" value="TreeGrafter"/>
</dbReference>
<dbReference type="InterPro" id="IPR045252">
    <property type="entry name" value="LPCAT1-like"/>
</dbReference>
<keyword evidence="17" id="KW-1185">Reference proteome</keyword>
<dbReference type="Proteomes" id="UP000784294">
    <property type="component" value="Unassembled WGS sequence"/>
</dbReference>
<feature type="domain" description="Phospholipid/glycerol acyltransferase" evidence="15">
    <location>
        <begin position="40"/>
        <end position="150"/>
    </location>
</feature>
<evidence type="ECO:0000256" key="13">
    <source>
        <dbReference type="ARBA" id="ARBA00025707"/>
    </source>
</evidence>
<comment type="subcellular location">
    <subcellularLocation>
        <location evidence="1">Membrane</location>
    </subcellularLocation>
</comment>
<evidence type="ECO:0000256" key="8">
    <source>
        <dbReference type="ARBA" id="ARBA00023098"/>
    </source>
</evidence>
<evidence type="ECO:0000313" key="16">
    <source>
        <dbReference type="EMBL" id="VEL31910.1"/>
    </source>
</evidence>
<evidence type="ECO:0000256" key="14">
    <source>
        <dbReference type="SAM" id="Phobius"/>
    </source>
</evidence>
<dbReference type="PANTHER" id="PTHR23063">
    <property type="entry name" value="PHOSPHOLIPID ACYLTRANSFERASE"/>
    <property type="match status" value="1"/>
</dbReference>
<keyword evidence="7 14" id="KW-1133">Transmembrane helix</keyword>
<evidence type="ECO:0000256" key="10">
    <source>
        <dbReference type="ARBA" id="ARBA00023209"/>
    </source>
</evidence>
<dbReference type="GO" id="GO:0008654">
    <property type="term" value="P:phospholipid biosynthetic process"/>
    <property type="evidence" value="ECO:0007669"/>
    <property type="project" value="UniProtKB-KW"/>
</dbReference>
<keyword evidence="5" id="KW-0808">Transferase</keyword>
<dbReference type="Pfam" id="PF01553">
    <property type="entry name" value="Acyltransferase"/>
    <property type="match status" value="1"/>
</dbReference>
<gene>
    <name evidence="16" type="ORF">PXEA_LOCUS25350</name>
</gene>
<evidence type="ECO:0000256" key="9">
    <source>
        <dbReference type="ARBA" id="ARBA00023136"/>
    </source>
</evidence>
<dbReference type="AlphaFoldDB" id="A0A3S5AYR4"/>
<dbReference type="CDD" id="cd07991">
    <property type="entry name" value="LPLAT_LPCAT1-like"/>
    <property type="match status" value="1"/>
</dbReference>
<keyword evidence="11" id="KW-1208">Phospholipid metabolism</keyword>
<dbReference type="PANTHER" id="PTHR23063:SF52">
    <property type="entry name" value="LYSOPHOSPHATIDYLCHOLINE ACYLTRANSFERASE"/>
    <property type="match status" value="1"/>
</dbReference>
<name>A0A3S5AYR4_9PLAT</name>
<evidence type="ECO:0000256" key="5">
    <source>
        <dbReference type="ARBA" id="ARBA00022679"/>
    </source>
</evidence>
<keyword evidence="12" id="KW-0012">Acyltransferase</keyword>
<evidence type="ECO:0000256" key="7">
    <source>
        <dbReference type="ARBA" id="ARBA00022989"/>
    </source>
</evidence>
<keyword evidence="6 14" id="KW-0812">Transmembrane</keyword>
<dbReference type="SUPFAM" id="SSF69593">
    <property type="entry name" value="Glycerol-3-phosphate (1)-acyltransferase"/>
    <property type="match status" value="1"/>
</dbReference>
<dbReference type="EMBL" id="CAAALY010127901">
    <property type="protein sequence ID" value="VEL31910.1"/>
    <property type="molecule type" value="Genomic_DNA"/>
</dbReference>
<evidence type="ECO:0000256" key="1">
    <source>
        <dbReference type="ARBA" id="ARBA00004370"/>
    </source>
</evidence>
<organism evidence="16 17">
    <name type="scientific">Protopolystoma xenopodis</name>
    <dbReference type="NCBI Taxonomy" id="117903"/>
    <lineage>
        <taxon>Eukaryota</taxon>
        <taxon>Metazoa</taxon>
        <taxon>Spiralia</taxon>
        <taxon>Lophotrochozoa</taxon>
        <taxon>Platyhelminthes</taxon>
        <taxon>Monogenea</taxon>
        <taxon>Polyopisthocotylea</taxon>
        <taxon>Polystomatidea</taxon>
        <taxon>Polystomatidae</taxon>
        <taxon>Protopolystoma</taxon>
    </lineage>
</organism>
<dbReference type="GO" id="GO:0008374">
    <property type="term" value="F:O-acyltransferase activity"/>
    <property type="evidence" value="ECO:0007669"/>
    <property type="project" value="InterPro"/>
</dbReference>
<evidence type="ECO:0000256" key="4">
    <source>
        <dbReference type="ARBA" id="ARBA00022516"/>
    </source>
</evidence>
<dbReference type="SMART" id="SM00563">
    <property type="entry name" value="PlsC"/>
    <property type="match status" value="1"/>
</dbReference>
<dbReference type="OrthoDB" id="272512at2759"/>
<comment type="caution">
    <text evidence="16">The sequence shown here is derived from an EMBL/GenBank/DDBJ whole genome shotgun (WGS) entry which is preliminary data.</text>
</comment>
<evidence type="ECO:0000313" key="17">
    <source>
        <dbReference type="Proteomes" id="UP000784294"/>
    </source>
</evidence>
<dbReference type="InterPro" id="IPR002123">
    <property type="entry name" value="Plipid/glycerol_acylTrfase"/>
</dbReference>
<proteinExistence type="inferred from homology"/>
<feature type="transmembrane region" description="Helical" evidence="14">
    <location>
        <begin position="6"/>
        <end position="26"/>
    </location>
</feature>
<keyword evidence="9 14" id="KW-0472">Membrane</keyword>
<comment type="similarity">
    <text evidence="3">Belongs to the 1-acyl-sn-glycerol-3-phosphate acyltransferase family.</text>
</comment>
<evidence type="ECO:0000256" key="2">
    <source>
        <dbReference type="ARBA" id="ARBA00005189"/>
    </source>
</evidence>
<dbReference type="GO" id="GO:0016020">
    <property type="term" value="C:membrane"/>
    <property type="evidence" value="ECO:0007669"/>
    <property type="project" value="UniProtKB-SubCell"/>
</dbReference>
<evidence type="ECO:0000259" key="15">
    <source>
        <dbReference type="SMART" id="SM00563"/>
    </source>
</evidence>
<keyword evidence="10" id="KW-0594">Phospholipid biosynthesis</keyword>
<reference evidence="16" key="1">
    <citation type="submission" date="2018-11" db="EMBL/GenBank/DDBJ databases">
        <authorList>
            <consortium name="Pathogen Informatics"/>
        </authorList>
    </citation>
    <scope>NUCLEOTIDE SEQUENCE</scope>
</reference>
<keyword evidence="8" id="KW-0443">Lipid metabolism</keyword>
<evidence type="ECO:0000256" key="11">
    <source>
        <dbReference type="ARBA" id="ARBA00023264"/>
    </source>
</evidence>
<evidence type="ECO:0000256" key="3">
    <source>
        <dbReference type="ARBA" id="ARBA00008655"/>
    </source>
</evidence>
<evidence type="ECO:0000256" key="12">
    <source>
        <dbReference type="ARBA" id="ARBA00023315"/>
    </source>
</evidence>
<protein>
    <recommendedName>
        <fullName evidence="15">Phospholipid/glycerol acyltransferase domain-containing protein</fullName>
    </recommendedName>
</protein>